<accession>A0A160FHK6</accession>
<name>A0A160FHK6_9BURK</name>
<feature type="region of interest" description="Disordered" evidence="2">
    <location>
        <begin position="747"/>
        <end position="767"/>
    </location>
</feature>
<sequence length="767" mass="85137">MENPNGHGIARRGQHYFLEVLGDEQVKDISVVSFSALEKMGQPYWIDIVATHPEKLKRDVILGHEAKFKLAPEDGGEPRVFWGRVTRFSHVQTTNDCSTYEIVVEPHIACLTLRTTQTYQHQSAPEIIESILRRNGLAGHQFTFKLRRQYPQHPFRFQYQTGDWRFINILMQQEGIYSYIVPGEHGDVVVFGDDIDHYIYQPTLTAPYRPMSGLATDAESVFALRSHAELVPESFVVADYNPDQAWERLKAEANVARKDTTTFGEPYIYGTHHVDADGARWEAQLRHEAAIAWQVVYEGESNVHSLCVGRILRTDAQLPDAPDGHVMIEVTHTGARDKPYRNTYQAIPSGRRFRLKIDDDTWPKIIGSLSARVTSPGQYKYAYLTQQGYYVVRFDCDFGEWPAGGESVPLRLAKPFAGGLQTGFHFPAVEGTEAIIEFRDGDPNKPYIAAFHHNSQQLDLITNQDRWMSRNVIHTQGDNKLQFEDWESQEHAKFSTRHSGKSQLTLGYIVNGNREHRGSGFELRTDAQGAVRAGGGLMLCSDIQPQAGGKQTDMVEAMQQFQALQVKAQGLADLANTAKAEIADLKAENEWLKNSVNELKEAVMLLSSPKGIAVATADRVSVAAGKDVNVTTGSCFNVSALKSIVMAAESALSLFAHTLGIKLFAARGKVQIQAQSDELDMAALKDIKITSSNGKLILSAKDEVWIGAGGSYVRITPSNITNATPGEWIEKAVSFQKDTPDSAMVKEGVPWTTDLPDTGAHGSRFSG</sequence>
<keyword evidence="1" id="KW-0175">Coiled coil</keyword>
<dbReference type="Gene3D" id="4.10.220.110">
    <property type="match status" value="1"/>
</dbReference>
<proteinExistence type="predicted"/>
<dbReference type="InterPro" id="IPR017847">
    <property type="entry name" value="T6SS_RhsGE_Vgr_subset"/>
</dbReference>
<gene>
    <name evidence="5" type="ORF">AYM40_04130</name>
</gene>
<evidence type="ECO:0000256" key="1">
    <source>
        <dbReference type="SAM" id="Coils"/>
    </source>
</evidence>
<organism evidence="5 6">
    <name type="scientific">Paraburkholderia phytofirmans OLGA172</name>
    <dbReference type="NCBI Taxonomy" id="1417228"/>
    <lineage>
        <taxon>Bacteria</taxon>
        <taxon>Pseudomonadati</taxon>
        <taxon>Pseudomonadota</taxon>
        <taxon>Betaproteobacteria</taxon>
        <taxon>Burkholderiales</taxon>
        <taxon>Burkholderiaceae</taxon>
        <taxon>Paraburkholderia</taxon>
    </lineage>
</organism>
<dbReference type="OrthoDB" id="8590234at2"/>
<protein>
    <submittedName>
        <fullName evidence="5">Type IV secretion protein Rhs</fullName>
    </submittedName>
</protein>
<feature type="coiled-coil region" evidence="1">
    <location>
        <begin position="568"/>
        <end position="602"/>
    </location>
</feature>
<dbReference type="KEGG" id="buz:AYM40_04130"/>
<dbReference type="NCBIfam" id="TIGR01646">
    <property type="entry name" value="vgr_GE"/>
    <property type="match status" value="1"/>
</dbReference>
<dbReference type="Gene3D" id="3.55.50.10">
    <property type="entry name" value="Baseplate protein-like domains"/>
    <property type="match status" value="1"/>
</dbReference>
<reference evidence="5 6" key="1">
    <citation type="journal article" date="2016" name="Gene">
        <title>PacBio SMRT assembly of a complex multi-replicon genome reveals chlorocatechol degradative operon in a region of genome plasticity.</title>
        <authorList>
            <person name="Ricker N."/>
            <person name="Shen S.Y."/>
            <person name="Goordial J."/>
            <person name="Jin S."/>
            <person name="Fulthorpe R.R."/>
        </authorList>
    </citation>
    <scope>NUCLEOTIDE SEQUENCE [LARGE SCALE GENOMIC DNA]</scope>
    <source>
        <strain evidence="5 6">OLGA172</strain>
    </source>
</reference>
<feature type="domain" description="DUF2345" evidence="3">
    <location>
        <begin position="594"/>
        <end position="740"/>
    </location>
</feature>
<evidence type="ECO:0000259" key="4">
    <source>
        <dbReference type="Pfam" id="PF13296"/>
    </source>
</evidence>
<evidence type="ECO:0000313" key="5">
    <source>
        <dbReference type="EMBL" id="ANB71649.1"/>
    </source>
</evidence>
<evidence type="ECO:0000256" key="2">
    <source>
        <dbReference type="SAM" id="MobiDB-lite"/>
    </source>
</evidence>
<dbReference type="NCBIfam" id="TIGR03361">
    <property type="entry name" value="VI_Rhs_Vgr"/>
    <property type="match status" value="1"/>
</dbReference>
<dbReference type="SUPFAM" id="SSF69255">
    <property type="entry name" value="gp5 N-terminal domain-like"/>
    <property type="match status" value="1"/>
</dbReference>
<dbReference type="InterPro" id="IPR018769">
    <property type="entry name" value="VgrG2_DUF2345"/>
</dbReference>
<dbReference type="Pfam" id="PF10106">
    <property type="entry name" value="DUF2345"/>
    <property type="match status" value="1"/>
</dbReference>
<dbReference type="Proteomes" id="UP000076852">
    <property type="component" value="Chromosome 1"/>
</dbReference>
<feature type="domain" description="Putative type VI secretion system Rhs element associated Vgr" evidence="4">
    <location>
        <begin position="473"/>
        <end position="575"/>
    </location>
</feature>
<dbReference type="Pfam" id="PF13296">
    <property type="entry name" value="T6SS_Vgr"/>
    <property type="match status" value="1"/>
</dbReference>
<dbReference type="Gene3D" id="2.40.50.230">
    <property type="entry name" value="Gp5 N-terminal domain"/>
    <property type="match status" value="1"/>
</dbReference>
<dbReference type="InterPro" id="IPR006533">
    <property type="entry name" value="T6SS_Vgr_RhsGE"/>
</dbReference>
<dbReference type="InterPro" id="IPR028244">
    <property type="entry name" value="T6SS_Rhs_Vgr_dom"/>
</dbReference>
<dbReference type="Gene3D" id="2.30.110.50">
    <property type="match status" value="1"/>
</dbReference>
<dbReference type="Pfam" id="PF05954">
    <property type="entry name" value="Phage_GPD"/>
    <property type="match status" value="1"/>
</dbReference>
<evidence type="ECO:0000259" key="3">
    <source>
        <dbReference type="Pfam" id="PF10106"/>
    </source>
</evidence>
<dbReference type="AlphaFoldDB" id="A0A160FHK6"/>
<keyword evidence="6" id="KW-1185">Reference proteome</keyword>
<dbReference type="EMBL" id="CP014578">
    <property type="protein sequence ID" value="ANB71649.1"/>
    <property type="molecule type" value="Genomic_DNA"/>
</dbReference>
<dbReference type="STRING" id="1804984.AYM40_04130"/>
<dbReference type="SUPFAM" id="SSF69279">
    <property type="entry name" value="Phage tail proteins"/>
    <property type="match status" value="2"/>
</dbReference>
<evidence type="ECO:0000313" key="6">
    <source>
        <dbReference type="Proteomes" id="UP000076852"/>
    </source>
</evidence>
<dbReference type="InterPro" id="IPR037026">
    <property type="entry name" value="Vgr_OB-fold_dom_sf"/>
</dbReference>
<dbReference type="RefSeq" id="WP_063495114.1">
    <property type="nucleotide sequence ID" value="NZ_CP014578.1"/>
</dbReference>